<dbReference type="GO" id="GO:0008240">
    <property type="term" value="F:tripeptidyl-peptidase activity"/>
    <property type="evidence" value="ECO:0007669"/>
    <property type="project" value="TreeGrafter"/>
</dbReference>
<dbReference type="OrthoDB" id="9802683at2"/>
<evidence type="ECO:0000313" key="9">
    <source>
        <dbReference type="EMBL" id="MQR00497.1"/>
    </source>
</evidence>
<name>A0A843YR80_9BURK</name>
<sequence>MRCDYFVARCFHIVYFKRKKKMKFKASAVKKRDVTLPRTSALSLALALACASMGAQAAVDTSTWVSTKTQAFLPQVQVKNNVGAVVTADTLATEMVQGEQVHVVLSLNLRKEAQLDQAIIDVRTPGNPSFGQFLTPAQFAAQYAPTQAQVNLVVAHLQQAGFTGIEVTPNRLLISANGTAATVQQAFNTSLKHFTYQGRKVYANTAAAQVPASLGGIVNAVLGLQNVALNHTHSKLGGKVGGVALNNTLATASASVSTPVGTAVYHNTTDFPLIYNAASMPAASTTTVAIISNGDLAPTITDLAAFTTGLGLPAVNTTVVQTGPAGSDYSDTSGQVEWNLDSQTITGASGGTKELRFYAAPTLDYTDITTAYNRAVTDNVAKVINVSLGSCEADTVSSGTQAADDAVFKQAVIQGQTFSISTGDAGPYNCSVSTISGTPGVPDGKHYDVSEPASSPYVVAVGGTTLYTTGKTTFGSEAAWNEGLSPIGVYDGNGDSDPTLRLWATGGGYSKSEAAPIWQRLVNGNAKRALPDIAFDAASASGAIVYYDGARYVVGGTSLASPIFVGFWARIESVHSNRLGFPAPYFYVNFPWNPALVNDVTTGYSGADATDFGFKAKKGWDAATGYGSLNVAKVSAYISHNPWFWR</sequence>
<keyword evidence="10" id="KW-1185">Reference proteome</keyword>
<dbReference type="Gene3D" id="3.40.50.200">
    <property type="entry name" value="Peptidase S8/S53 domain"/>
    <property type="match status" value="1"/>
</dbReference>
<proteinExistence type="predicted"/>
<dbReference type="SMART" id="SM00944">
    <property type="entry name" value="Pro-kuma_activ"/>
    <property type="match status" value="1"/>
</dbReference>
<dbReference type="Proteomes" id="UP000451565">
    <property type="component" value="Unassembled WGS sequence"/>
</dbReference>
<dbReference type="PROSITE" id="PS51695">
    <property type="entry name" value="SEDOLISIN"/>
    <property type="match status" value="1"/>
</dbReference>
<dbReference type="SUPFAM" id="SSF54897">
    <property type="entry name" value="Protease propeptides/inhibitors"/>
    <property type="match status" value="1"/>
</dbReference>
<dbReference type="GO" id="GO:0004252">
    <property type="term" value="F:serine-type endopeptidase activity"/>
    <property type="evidence" value="ECO:0007669"/>
    <property type="project" value="UniProtKB-UniRule"/>
</dbReference>
<reference evidence="9 10" key="1">
    <citation type="submission" date="2019-10" db="EMBL/GenBank/DDBJ databases">
        <title>Glaciimonas soli sp. nov., a psychrophilic bacterium isolated from the forest soil of a high elevation mountain in Taiwan.</title>
        <authorList>
            <person name="Wang L.-T."/>
            <person name="Shieh W.Y."/>
        </authorList>
    </citation>
    <scope>NUCLEOTIDE SEQUENCE [LARGE SCALE GENOMIC DNA]</scope>
    <source>
        <strain evidence="9 10">GS1</strain>
    </source>
</reference>
<feature type="binding site" evidence="7">
    <location>
        <position position="619"/>
    </location>
    <ligand>
        <name>Ca(2+)</name>
        <dbReference type="ChEBI" id="CHEBI:29108"/>
    </ligand>
</feature>
<feature type="domain" description="Peptidase S53" evidence="8">
    <location>
        <begin position="262"/>
        <end position="641"/>
    </location>
</feature>
<dbReference type="PANTHER" id="PTHR14218:SF15">
    <property type="entry name" value="TRIPEPTIDYL-PEPTIDASE 1"/>
    <property type="match status" value="1"/>
</dbReference>
<accession>A0A843YR80</accession>
<dbReference type="PANTHER" id="PTHR14218">
    <property type="entry name" value="PROTEASE S8 TRIPEPTIDYL PEPTIDASE I CLN2"/>
    <property type="match status" value="1"/>
</dbReference>
<dbReference type="AlphaFoldDB" id="A0A843YR80"/>
<keyword evidence="1 7" id="KW-0645">Protease</keyword>
<keyword evidence="5 7" id="KW-0106">Calcium</keyword>
<evidence type="ECO:0000256" key="3">
    <source>
        <dbReference type="ARBA" id="ARBA00022801"/>
    </source>
</evidence>
<dbReference type="GO" id="GO:0046872">
    <property type="term" value="F:metal ion binding"/>
    <property type="evidence" value="ECO:0007669"/>
    <property type="project" value="UniProtKB-UniRule"/>
</dbReference>
<keyword evidence="3 7" id="KW-0378">Hydrolase</keyword>
<dbReference type="CDD" id="cd04056">
    <property type="entry name" value="Peptidases_S53"/>
    <property type="match status" value="1"/>
</dbReference>
<dbReference type="InterPro" id="IPR030400">
    <property type="entry name" value="Sedolisin_dom"/>
</dbReference>
<evidence type="ECO:0000256" key="6">
    <source>
        <dbReference type="ARBA" id="ARBA00023145"/>
    </source>
</evidence>
<feature type="binding site" evidence="7">
    <location>
        <position position="599"/>
    </location>
    <ligand>
        <name>Ca(2+)</name>
        <dbReference type="ChEBI" id="CHEBI:29108"/>
    </ligand>
</feature>
<gene>
    <name evidence="9" type="ORF">GEV47_07360</name>
</gene>
<dbReference type="CDD" id="cd11377">
    <property type="entry name" value="Pro-peptidase_S53"/>
    <property type="match status" value="1"/>
</dbReference>
<comment type="caution">
    <text evidence="9">The sequence shown here is derived from an EMBL/GenBank/DDBJ whole genome shotgun (WGS) entry which is preliminary data.</text>
</comment>
<feature type="active site" description="Charge relay system" evidence="7">
    <location>
        <position position="337"/>
    </location>
</feature>
<feature type="active site" description="Charge relay system" evidence="7">
    <location>
        <position position="341"/>
    </location>
</feature>
<dbReference type="InterPro" id="IPR050819">
    <property type="entry name" value="Tripeptidyl-peptidase_I"/>
</dbReference>
<evidence type="ECO:0000256" key="4">
    <source>
        <dbReference type="ARBA" id="ARBA00022825"/>
    </source>
</evidence>
<dbReference type="InterPro" id="IPR015366">
    <property type="entry name" value="S53_propep"/>
</dbReference>
<feature type="binding site" evidence="7">
    <location>
        <position position="621"/>
    </location>
    <ligand>
        <name>Ca(2+)</name>
        <dbReference type="ChEBI" id="CHEBI:29108"/>
    </ligand>
</feature>
<comment type="cofactor">
    <cofactor evidence="7">
        <name>Ca(2+)</name>
        <dbReference type="ChEBI" id="CHEBI:29108"/>
    </cofactor>
    <text evidence="7">Binds 1 Ca(2+) ion per subunit.</text>
</comment>
<dbReference type="InterPro" id="IPR036852">
    <property type="entry name" value="Peptidase_S8/S53_dom_sf"/>
</dbReference>
<evidence type="ECO:0000256" key="1">
    <source>
        <dbReference type="ARBA" id="ARBA00022670"/>
    </source>
</evidence>
<keyword evidence="4 7" id="KW-0720">Serine protease</keyword>
<organism evidence="9 10">
    <name type="scientific">Glaciimonas soli</name>
    <dbReference type="NCBI Taxonomy" id="2590999"/>
    <lineage>
        <taxon>Bacteria</taxon>
        <taxon>Pseudomonadati</taxon>
        <taxon>Pseudomonadota</taxon>
        <taxon>Betaproteobacteria</taxon>
        <taxon>Burkholderiales</taxon>
        <taxon>Oxalobacteraceae</taxon>
        <taxon>Glaciimonas</taxon>
    </lineage>
</organism>
<feature type="active site" description="Charge relay system" evidence="7">
    <location>
        <position position="558"/>
    </location>
</feature>
<keyword evidence="6" id="KW-0865">Zymogen</keyword>
<dbReference type="EMBL" id="WINI01000003">
    <property type="protein sequence ID" value="MQR00497.1"/>
    <property type="molecule type" value="Genomic_DNA"/>
</dbReference>
<dbReference type="Pfam" id="PF09286">
    <property type="entry name" value="Pro-kuma_activ"/>
    <property type="match status" value="1"/>
</dbReference>
<protein>
    <submittedName>
        <fullName evidence="9">Peptidase S53</fullName>
    </submittedName>
</protein>
<evidence type="ECO:0000256" key="2">
    <source>
        <dbReference type="ARBA" id="ARBA00022723"/>
    </source>
</evidence>
<dbReference type="SUPFAM" id="SSF52743">
    <property type="entry name" value="Subtilisin-like"/>
    <property type="match status" value="1"/>
</dbReference>
<evidence type="ECO:0000259" key="8">
    <source>
        <dbReference type="PROSITE" id="PS51695"/>
    </source>
</evidence>
<dbReference type="GO" id="GO:0006508">
    <property type="term" value="P:proteolysis"/>
    <property type="evidence" value="ECO:0007669"/>
    <property type="project" value="UniProtKB-KW"/>
</dbReference>
<evidence type="ECO:0000256" key="7">
    <source>
        <dbReference type="PROSITE-ProRule" id="PRU01032"/>
    </source>
</evidence>
<feature type="binding site" evidence="7">
    <location>
        <position position="600"/>
    </location>
    <ligand>
        <name>Ca(2+)</name>
        <dbReference type="ChEBI" id="CHEBI:29108"/>
    </ligand>
</feature>
<evidence type="ECO:0000256" key="5">
    <source>
        <dbReference type="ARBA" id="ARBA00022837"/>
    </source>
</evidence>
<evidence type="ECO:0000313" key="10">
    <source>
        <dbReference type="Proteomes" id="UP000451565"/>
    </source>
</evidence>
<keyword evidence="2 7" id="KW-0479">Metal-binding</keyword>